<feature type="signal peptide" evidence="1">
    <location>
        <begin position="1"/>
        <end position="19"/>
    </location>
</feature>
<dbReference type="PROSITE" id="PS51257">
    <property type="entry name" value="PROKAR_LIPOPROTEIN"/>
    <property type="match status" value="1"/>
</dbReference>
<reference evidence="2 3" key="1">
    <citation type="journal article" date="2011" name="PLoS Pathog.">
        <title>Endophytic Life Strategies Decoded by Genome and Transcriptome Analyses of the Mutualistic Root Symbiont Piriformospora indica.</title>
        <authorList>
            <person name="Zuccaro A."/>
            <person name="Lahrmann U."/>
            <person name="Guldener U."/>
            <person name="Langen G."/>
            <person name="Pfiffi S."/>
            <person name="Biedenkopf D."/>
            <person name="Wong P."/>
            <person name="Samans B."/>
            <person name="Grimm C."/>
            <person name="Basiewicz M."/>
            <person name="Murat C."/>
            <person name="Martin F."/>
            <person name="Kogel K.H."/>
        </authorList>
    </citation>
    <scope>NUCLEOTIDE SEQUENCE [LARGE SCALE GENOMIC DNA]</scope>
    <source>
        <strain evidence="2 3">DSM 11827</strain>
    </source>
</reference>
<dbReference type="EMBL" id="CAFZ01000203">
    <property type="protein sequence ID" value="CCA73122.1"/>
    <property type="molecule type" value="Genomic_DNA"/>
</dbReference>
<evidence type="ECO:0000313" key="2">
    <source>
        <dbReference type="EMBL" id="CCA73122.1"/>
    </source>
</evidence>
<keyword evidence="1" id="KW-0732">Signal</keyword>
<feature type="chain" id="PRO_5003468993" evidence="1">
    <location>
        <begin position="20"/>
        <end position="183"/>
    </location>
</feature>
<keyword evidence="3" id="KW-1185">Reference proteome</keyword>
<protein>
    <submittedName>
        <fullName evidence="2">Uncharacterized protein</fullName>
    </submittedName>
</protein>
<evidence type="ECO:0000313" key="3">
    <source>
        <dbReference type="Proteomes" id="UP000007148"/>
    </source>
</evidence>
<dbReference type="Proteomes" id="UP000007148">
    <property type="component" value="Unassembled WGS sequence"/>
</dbReference>
<dbReference type="AlphaFoldDB" id="G4TP82"/>
<accession>G4TP82</accession>
<proteinExistence type="predicted"/>
<evidence type="ECO:0000256" key="1">
    <source>
        <dbReference type="SAM" id="SignalP"/>
    </source>
</evidence>
<comment type="caution">
    <text evidence="2">The sequence shown here is derived from an EMBL/GenBank/DDBJ whole genome shotgun (WGS) entry which is preliminary data.</text>
</comment>
<dbReference type="InParanoid" id="G4TP82"/>
<name>G4TP82_SERID</name>
<gene>
    <name evidence="2" type="ORF">PIIN_07076</name>
</gene>
<dbReference type="HOGENOM" id="CLU_1475706_0_0_1"/>
<organism evidence="2 3">
    <name type="scientific">Serendipita indica (strain DSM 11827)</name>
    <name type="common">Root endophyte fungus</name>
    <name type="synonym">Piriformospora indica</name>
    <dbReference type="NCBI Taxonomy" id="1109443"/>
    <lineage>
        <taxon>Eukaryota</taxon>
        <taxon>Fungi</taxon>
        <taxon>Dikarya</taxon>
        <taxon>Basidiomycota</taxon>
        <taxon>Agaricomycotina</taxon>
        <taxon>Agaricomycetes</taxon>
        <taxon>Sebacinales</taxon>
        <taxon>Serendipitaceae</taxon>
        <taxon>Serendipita</taxon>
    </lineage>
</organism>
<sequence>MKLVTVFSGLTLLIGGSLAQGCQSELNGFSLSIARPDETSRPLPLRFLPTNTTMIYTLGFCSSCSAPTVEHWILQSNSLTAFVPDHGSIKNEFVVANKPLSFWEAGEISLPVLYPGYCALFSKGKGLLAANGRTNVFFACENRSPNLAGTAAFDIYYLPNTTDTASNSTRGHCAAINLEVFPK</sequence>